<proteinExistence type="predicted"/>
<dbReference type="OrthoDB" id="10660310at2759"/>
<accession>A0A834WMR9</accession>
<organism evidence="2 3">
    <name type="scientific">Senna tora</name>
    <dbReference type="NCBI Taxonomy" id="362788"/>
    <lineage>
        <taxon>Eukaryota</taxon>
        <taxon>Viridiplantae</taxon>
        <taxon>Streptophyta</taxon>
        <taxon>Embryophyta</taxon>
        <taxon>Tracheophyta</taxon>
        <taxon>Spermatophyta</taxon>
        <taxon>Magnoliopsida</taxon>
        <taxon>eudicotyledons</taxon>
        <taxon>Gunneridae</taxon>
        <taxon>Pentapetalae</taxon>
        <taxon>rosids</taxon>
        <taxon>fabids</taxon>
        <taxon>Fabales</taxon>
        <taxon>Fabaceae</taxon>
        <taxon>Caesalpinioideae</taxon>
        <taxon>Cassia clade</taxon>
        <taxon>Senna</taxon>
    </lineage>
</organism>
<evidence type="ECO:0000313" key="2">
    <source>
        <dbReference type="EMBL" id="KAF7822559.1"/>
    </source>
</evidence>
<comment type="caution">
    <text evidence="2">The sequence shown here is derived from an EMBL/GenBank/DDBJ whole genome shotgun (WGS) entry which is preliminary data.</text>
</comment>
<gene>
    <name evidence="2" type="ORF">G2W53_020703</name>
</gene>
<evidence type="ECO:0000256" key="1">
    <source>
        <dbReference type="SAM" id="MobiDB-lite"/>
    </source>
</evidence>
<dbReference type="EMBL" id="JAAIUW010000007">
    <property type="protein sequence ID" value="KAF7822559.1"/>
    <property type="molecule type" value="Genomic_DNA"/>
</dbReference>
<keyword evidence="3" id="KW-1185">Reference proteome</keyword>
<dbReference type="Proteomes" id="UP000634136">
    <property type="component" value="Unassembled WGS sequence"/>
</dbReference>
<sequence>MLEQDGEGQPWLLDRKEKDNRRYPEAEKKATMTEKTNPFFTEANPKPPPLPPPTDEDGRFDGRSHTYAGESSKEKRCRIIDKTIFASSIAKFCPMHILGPHPNGKNETWPLVAFDTPSENLSGLNSFTSSPHNSRSWVPTQQHHSPNKQNRCGLLPCKVEKLAFLYHILNTHSNILIVSMFLNFLVIRLQKKGHTSSSTEASEDNIFSHLLTISLQLTETVGDFTLPRLAHFRAAYLGQININFNVGKSLKREEEEDSLVVKLDHLETQVITYVPYGSLGQEFQHTTSLSMEKVKGMRRQEDLQSKDGEIDIAY</sequence>
<reference evidence="2" key="1">
    <citation type="submission" date="2020-09" db="EMBL/GenBank/DDBJ databases">
        <title>Genome-Enabled Discovery of Anthraquinone Biosynthesis in Senna tora.</title>
        <authorList>
            <person name="Kang S.-H."/>
            <person name="Pandey R.P."/>
            <person name="Lee C.-M."/>
            <person name="Sim J.-S."/>
            <person name="Jeong J.-T."/>
            <person name="Choi B.-S."/>
            <person name="Jung M."/>
            <person name="Ginzburg D."/>
            <person name="Zhao K."/>
            <person name="Won S.Y."/>
            <person name="Oh T.-J."/>
            <person name="Yu Y."/>
            <person name="Kim N.-H."/>
            <person name="Lee O.R."/>
            <person name="Lee T.-H."/>
            <person name="Bashyal P."/>
            <person name="Kim T.-S."/>
            <person name="Lee W.-H."/>
            <person name="Kawkins C."/>
            <person name="Kim C.-K."/>
            <person name="Kim J.S."/>
            <person name="Ahn B.O."/>
            <person name="Rhee S.Y."/>
            <person name="Sohng J.K."/>
        </authorList>
    </citation>
    <scope>NUCLEOTIDE SEQUENCE</scope>
    <source>
        <tissue evidence="2">Leaf</tissue>
    </source>
</reference>
<dbReference type="AlphaFoldDB" id="A0A834WMR9"/>
<feature type="compositionally biased region" description="Basic and acidic residues" evidence="1">
    <location>
        <begin position="13"/>
        <end position="32"/>
    </location>
</feature>
<name>A0A834WMR9_9FABA</name>
<protein>
    <submittedName>
        <fullName evidence="2">Cytochrome P450 CYP72A219-like</fullName>
    </submittedName>
</protein>
<evidence type="ECO:0000313" key="3">
    <source>
        <dbReference type="Proteomes" id="UP000634136"/>
    </source>
</evidence>
<feature type="region of interest" description="Disordered" evidence="1">
    <location>
        <begin position="1"/>
        <end position="72"/>
    </location>
</feature>